<evidence type="ECO:0000313" key="7">
    <source>
        <dbReference type="Proteomes" id="UP000023561"/>
    </source>
</evidence>
<dbReference type="SUPFAM" id="SSF52540">
    <property type="entry name" value="P-loop containing nucleoside triphosphate hydrolases"/>
    <property type="match status" value="1"/>
</dbReference>
<feature type="coiled-coil region" evidence="4">
    <location>
        <begin position="618"/>
        <end position="796"/>
    </location>
</feature>
<dbReference type="RefSeq" id="WP_042408653.1">
    <property type="nucleotide sequence ID" value="NZ_BAWO01000022.1"/>
</dbReference>
<keyword evidence="6" id="KW-0269">Exonuclease</keyword>
<organism evidence="6 7">
    <name type="scientific">Parageobacillus caldoxylosilyticus NBRC 107762</name>
    <dbReference type="NCBI Taxonomy" id="1220594"/>
    <lineage>
        <taxon>Bacteria</taxon>
        <taxon>Bacillati</taxon>
        <taxon>Bacillota</taxon>
        <taxon>Bacilli</taxon>
        <taxon>Bacillales</taxon>
        <taxon>Anoxybacillaceae</taxon>
        <taxon>Saccharococcus</taxon>
    </lineage>
</organism>
<dbReference type="Gene3D" id="3.40.50.300">
    <property type="entry name" value="P-loop containing nucleotide triphosphate hydrolases"/>
    <property type="match status" value="2"/>
</dbReference>
<evidence type="ECO:0000256" key="1">
    <source>
        <dbReference type="ARBA" id="ARBA00006930"/>
    </source>
</evidence>
<dbReference type="GO" id="GO:0004527">
    <property type="term" value="F:exonuclease activity"/>
    <property type="evidence" value="ECO:0007669"/>
    <property type="project" value="UniProtKB-KW"/>
</dbReference>
<keyword evidence="6" id="KW-0378">Hydrolase</keyword>
<sequence length="1115" mass="131000">MKPVSLTVAGLHSFREKQTIDFQSLCEGGVFGIFGPTGSGKSTILDAMTLALFGSVERAPNHTQGIMNHAENELFVSFTFELENASCAKRYTVERSFKRGDEWRIKSSVCRLIEHGEEPVVLADKLTEVNKEIEQLLGLTMKDFTRAVVLPQGKFAEFLSLKGAERRQMLQRLFHLEPYGDRLNKKLKEKLASISNEWNEVAAEKAGLGDASKEALEQAKQQFNTLQGLLQKRKKELHDMERTVERARQLWTWQKEKEELEAELARFAEKERHIRLLETKKERAEQAERIWPYWEQYEKALRFMEAAFAKQKELQHKLAQAKVLYGQAMRRYEQIREEKASQEPRLLAKKEQLAQAKQLAMQIRALEAEVHELKKQKHSIELEKQKAAEQRGEAERWYERGLAKQQMLKEELQKHVRSLEQKERIEQAHDEKLQIERAADALRHAQQLLAQKEQTREQANREWEKRKRYAETAKEKLHILFQRIEKTYHSVCERQWQLEKLLYRYEQQLEKERKKAEEAKTAELAAILAKQLRHGEPCPVCGSREHPHPHVHVDPADAQMILIIEKHIKQGQLDMQQLLSLKAQLEQLAQFVGNEWTFARLDVSQWKVEEDVNITVEAKELQQDCLQLKEAVHQALQQWRNAESAQQATEQEIQLLEKDIQQLQNEWQRRVDEYNQLETDWREKYPDFSLTEIDELRQQMRKQEEMVRHLQKRIDDSVSYLENKWREKERLAEEERRLETEKVRLASLCQTKQKLVEEYRQQLIEKAGTERIEPQLRQVEEQLQKLQAEEEQTYQTWLHMQKQYQTLEAEEKAAGQSLEEGKARYEEAKSRWLQELQKTIFADEKEAIEAKVAEEVYFGWKQQIDDYWRKKQQVQHRLEQLAEAMQGETIDKEQWEELQAVYREIKQQVDEAIQQLGAAQTKVEELTKKHQRFIELEKKQEQLTALLDRYKHLQSILKGNSFVEFMAEEQLIQVTRMASERLHSLTRQRYSLEIDSQGGFLIRDDANGGVKRPVTTLSGGETFLTSLSLALALSAQIQLRGEYPLRFFFLDEGFGTLDAELLDTVISALEKLHTQRLSVGVISHVQEIRSRLPKRLIVEPAEPGGRGTRVRLEVM</sequence>
<evidence type="ECO:0000313" key="6">
    <source>
        <dbReference type="EMBL" id="GAJ39562.1"/>
    </source>
</evidence>
<protein>
    <recommendedName>
        <fullName evidence="3">Nuclease SbcCD subunit C</fullName>
    </recommendedName>
</protein>
<dbReference type="InterPro" id="IPR038729">
    <property type="entry name" value="Rad50/SbcC_AAA"/>
</dbReference>
<keyword evidence="4" id="KW-0175">Coiled coil</keyword>
<comment type="subunit">
    <text evidence="2">Heterodimer of SbcC and SbcD.</text>
</comment>
<evidence type="ECO:0000256" key="2">
    <source>
        <dbReference type="ARBA" id="ARBA00011322"/>
    </source>
</evidence>
<keyword evidence="7" id="KW-1185">Reference proteome</keyword>
<keyword evidence="6" id="KW-0540">Nuclease</keyword>
<evidence type="ECO:0000256" key="4">
    <source>
        <dbReference type="SAM" id="Coils"/>
    </source>
</evidence>
<dbReference type="PANTHER" id="PTHR32114">
    <property type="entry name" value="ABC TRANSPORTER ABCH.3"/>
    <property type="match status" value="1"/>
</dbReference>
<feature type="coiled-coil region" evidence="4">
    <location>
        <begin position="184"/>
        <end position="290"/>
    </location>
</feature>
<accession>A0A023DE96</accession>
<comment type="similarity">
    <text evidence="1">Belongs to the SMC family. SbcC subfamily.</text>
</comment>
<gene>
    <name evidence="6" type="primary">sbcC</name>
    <name evidence="6" type="ORF">GCA01S_022_00410</name>
</gene>
<dbReference type="Proteomes" id="UP000023561">
    <property type="component" value="Unassembled WGS sequence"/>
</dbReference>
<dbReference type="InterPro" id="IPR027417">
    <property type="entry name" value="P-loop_NTPase"/>
</dbReference>
<proteinExistence type="inferred from homology"/>
<dbReference type="PANTHER" id="PTHR32114:SF2">
    <property type="entry name" value="ABC TRANSPORTER ABCH.3"/>
    <property type="match status" value="1"/>
</dbReference>
<dbReference type="OrthoDB" id="9795626at2"/>
<feature type="coiled-coil region" evidence="4">
    <location>
        <begin position="878"/>
        <end position="956"/>
    </location>
</feature>
<feature type="domain" description="Rad50/SbcC-type AAA" evidence="5">
    <location>
        <begin position="5"/>
        <end position="237"/>
    </location>
</feature>
<dbReference type="Pfam" id="PF13558">
    <property type="entry name" value="SbcC_Walker_B"/>
    <property type="match status" value="1"/>
</dbReference>
<comment type="caution">
    <text evidence="6">The sequence shown here is derived from an EMBL/GenBank/DDBJ whole genome shotgun (WGS) entry which is preliminary data.</text>
</comment>
<dbReference type="GO" id="GO:0016887">
    <property type="term" value="F:ATP hydrolysis activity"/>
    <property type="evidence" value="ECO:0007669"/>
    <property type="project" value="InterPro"/>
</dbReference>
<evidence type="ECO:0000259" key="5">
    <source>
        <dbReference type="Pfam" id="PF13476"/>
    </source>
</evidence>
<evidence type="ECO:0000256" key="3">
    <source>
        <dbReference type="ARBA" id="ARBA00013368"/>
    </source>
</evidence>
<reference evidence="6 7" key="1">
    <citation type="submission" date="2014-04" db="EMBL/GenBank/DDBJ databases">
        <title>Whole genome shotgun sequence of Geobacillus caldoxylosilyticus NBRC 107762.</title>
        <authorList>
            <person name="Hosoyama A."/>
            <person name="Hosoyama Y."/>
            <person name="Katano-Makiyama Y."/>
            <person name="Tsuchikane K."/>
            <person name="Ohji S."/>
            <person name="Ichikawa N."/>
            <person name="Yamazoe A."/>
            <person name="Fujita N."/>
        </authorList>
    </citation>
    <scope>NUCLEOTIDE SEQUENCE [LARGE SCALE GENOMIC DNA]</scope>
    <source>
        <strain evidence="6 7">NBRC 107762</strain>
    </source>
</reference>
<dbReference type="GO" id="GO:0006302">
    <property type="term" value="P:double-strand break repair"/>
    <property type="evidence" value="ECO:0007669"/>
    <property type="project" value="InterPro"/>
</dbReference>
<dbReference type="Pfam" id="PF13476">
    <property type="entry name" value="AAA_23"/>
    <property type="match status" value="1"/>
</dbReference>
<name>A0A023DE96_9BACL</name>
<dbReference type="AlphaFoldDB" id="A0A023DE96"/>
<dbReference type="EMBL" id="BAWO01000022">
    <property type="protein sequence ID" value="GAJ39562.1"/>
    <property type="molecule type" value="Genomic_DNA"/>
</dbReference>
<feature type="coiled-coil region" evidence="4">
    <location>
        <begin position="318"/>
        <end position="462"/>
    </location>
</feature>